<evidence type="ECO:0000313" key="10">
    <source>
        <dbReference type="Proteomes" id="UP000639772"/>
    </source>
</evidence>
<comment type="similarity">
    <text evidence="1 7">Belongs to the peptidase M3 family.</text>
</comment>
<dbReference type="InterPro" id="IPR001567">
    <property type="entry name" value="Pept_M3A_M3B_dom"/>
</dbReference>
<evidence type="ECO:0000256" key="6">
    <source>
        <dbReference type="ARBA" id="ARBA00023049"/>
    </source>
</evidence>
<dbReference type="EMBL" id="JADCNM010000001">
    <property type="protein sequence ID" value="KAG0502801.1"/>
    <property type="molecule type" value="Genomic_DNA"/>
</dbReference>
<keyword evidence="3 7" id="KW-0479">Metal-binding</keyword>
<gene>
    <name evidence="9" type="ORF">HPP92_002873</name>
</gene>
<keyword evidence="6 7" id="KW-0482">Metalloprotease</keyword>
<comment type="caution">
    <text evidence="9">The sequence shown here is derived from an EMBL/GenBank/DDBJ whole genome shotgun (WGS) entry which is preliminary data.</text>
</comment>
<evidence type="ECO:0000256" key="4">
    <source>
        <dbReference type="ARBA" id="ARBA00022801"/>
    </source>
</evidence>
<keyword evidence="2 7" id="KW-0645">Protease</keyword>
<keyword evidence="5 7" id="KW-0862">Zinc</keyword>
<evidence type="ECO:0000256" key="3">
    <source>
        <dbReference type="ARBA" id="ARBA00022723"/>
    </source>
</evidence>
<comment type="cofactor">
    <cofactor evidence="7">
        <name>Zn(2+)</name>
        <dbReference type="ChEBI" id="CHEBI:29105"/>
    </cofactor>
    <text evidence="7">Binds 1 zinc ion.</text>
</comment>
<dbReference type="Pfam" id="PF01432">
    <property type="entry name" value="Peptidase_M3"/>
    <property type="match status" value="1"/>
</dbReference>
<evidence type="ECO:0000256" key="7">
    <source>
        <dbReference type="RuleBase" id="RU003435"/>
    </source>
</evidence>
<dbReference type="GO" id="GO:0046872">
    <property type="term" value="F:metal ion binding"/>
    <property type="evidence" value="ECO:0007669"/>
    <property type="project" value="UniProtKB-UniRule"/>
</dbReference>
<dbReference type="PANTHER" id="PTHR11804:SF79">
    <property type="entry name" value="MITOCHONDRIAL INTERMEDIATE PEPTIDASE"/>
    <property type="match status" value="1"/>
</dbReference>
<evidence type="ECO:0000313" key="9">
    <source>
        <dbReference type="EMBL" id="KAG0502801.1"/>
    </source>
</evidence>
<dbReference type="AlphaFoldDB" id="A0A835SAM5"/>
<feature type="domain" description="Peptidase M3A/M3B catalytic" evidence="8">
    <location>
        <begin position="99"/>
        <end position="249"/>
    </location>
</feature>
<protein>
    <recommendedName>
        <fullName evidence="8">Peptidase M3A/M3B catalytic domain-containing protein</fullName>
    </recommendedName>
</protein>
<sequence>MDGMLLGISCKISRRGNKSDYKRFLLERLYFAPMFWQCNGVGSSCVEEENIFKERARIFDKMWVGSSINGMNRQHTMEFVFESINKTQAAFDLGDGYYAWDYRFLQKFAKHYSTGEVIPKELVDNMNRARNMFSAIELQRQIFYSAVDLTLFGEQPDAPMDTIALVADLKRKYTNWNHVEGTHWYTRFSHLINYGAGYYSYLYAKCFAATIWEKVCDEDPLSLSTGSAIRSKLLQHGGAKDPSHLLRDLVDHSILRSLDGGVVPDTRSLCKAMGL</sequence>
<dbReference type="Proteomes" id="UP000639772">
    <property type="component" value="Chromosome 1"/>
</dbReference>
<name>A0A835SAM5_VANPL</name>
<dbReference type="SUPFAM" id="SSF55486">
    <property type="entry name" value="Metalloproteases ('zincins'), catalytic domain"/>
    <property type="match status" value="1"/>
</dbReference>
<dbReference type="GO" id="GO:0006508">
    <property type="term" value="P:proteolysis"/>
    <property type="evidence" value="ECO:0007669"/>
    <property type="project" value="UniProtKB-KW"/>
</dbReference>
<evidence type="ECO:0000256" key="5">
    <source>
        <dbReference type="ARBA" id="ARBA00022833"/>
    </source>
</evidence>
<evidence type="ECO:0000256" key="1">
    <source>
        <dbReference type="ARBA" id="ARBA00006040"/>
    </source>
</evidence>
<dbReference type="PANTHER" id="PTHR11804">
    <property type="entry name" value="PROTEASE M3 THIMET OLIGOPEPTIDASE-RELATED"/>
    <property type="match status" value="1"/>
</dbReference>
<organism evidence="9 10">
    <name type="scientific">Vanilla planifolia</name>
    <name type="common">Vanilla</name>
    <dbReference type="NCBI Taxonomy" id="51239"/>
    <lineage>
        <taxon>Eukaryota</taxon>
        <taxon>Viridiplantae</taxon>
        <taxon>Streptophyta</taxon>
        <taxon>Embryophyta</taxon>
        <taxon>Tracheophyta</taxon>
        <taxon>Spermatophyta</taxon>
        <taxon>Magnoliopsida</taxon>
        <taxon>Liliopsida</taxon>
        <taxon>Asparagales</taxon>
        <taxon>Orchidaceae</taxon>
        <taxon>Vanilloideae</taxon>
        <taxon>Vanilleae</taxon>
        <taxon>Vanilla</taxon>
    </lineage>
</organism>
<accession>A0A835SAM5</accession>
<dbReference type="InterPro" id="IPR045090">
    <property type="entry name" value="Pept_M3A_M3B"/>
</dbReference>
<dbReference type="GO" id="GO:0006518">
    <property type="term" value="P:peptide metabolic process"/>
    <property type="evidence" value="ECO:0007669"/>
    <property type="project" value="TreeGrafter"/>
</dbReference>
<dbReference type="GO" id="GO:0004222">
    <property type="term" value="F:metalloendopeptidase activity"/>
    <property type="evidence" value="ECO:0007669"/>
    <property type="project" value="InterPro"/>
</dbReference>
<proteinExistence type="inferred from homology"/>
<dbReference type="OrthoDB" id="17530at2759"/>
<reference evidence="9 10" key="1">
    <citation type="journal article" date="2020" name="Nat. Food">
        <title>A phased Vanilla planifolia genome enables genetic improvement of flavour and production.</title>
        <authorList>
            <person name="Hasing T."/>
            <person name="Tang H."/>
            <person name="Brym M."/>
            <person name="Khazi F."/>
            <person name="Huang T."/>
            <person name="Chambers A.H."/>
        </authorList>
    </citation>
    <scope>NUCLEOTIDE SEQUENCE [LARGE SCALE GENOMIC DNA]</scope>
    <source>
        <tissue evidence="9">Leaf</tissue>
    </source>
</reference>
<evidence type="ECO:0000259" key="8">
    <source>
        <dbReference type="Pfam" id="PF01432"/>
    </source>
</evidence>
<evidence type="ECO:0000256" key="2">
    <source>
        <dbReference type="ARBA" id="ARBA00022670"/>
    </source>
</evidence>
<dbReference type="InterPro" id="IPR024077">
    <property type="entry name" value="Neurolysin/TOP_dom2"/>
</dbReference>
<keyword evidence="4 7" id="KW-0378">Hydrolase</keyword>
<dbReference type="Gene3D" id="1.10.1370.10">
    <property type="entry name" value="Neurolysin, domain 3"/>
    <property type="match status" value="1"/>
</dbReference>